<evidence type="ECO:0000256" key="3">
    <source>
        <dbReference type="ARBA" id="ARBA00022517"/>
    </source>
</evidence>
<evidence type="ECO:0000313" key="11">
    <source>
        <dbReference type="EMBL" id="KAK4134955.1"/>
    </source>
</evidence>
<dbReference type="GO" id="GO:0030687">
    <property type="term" value="C:preribosome, large subunit precursor"/>
    <property type="evidence" value="ECO:0007669"/>
    <property type="project" value="TreeGrafter"/>
</dbReference>
<dbReference type="AlphaFoldDB" id="A0AAN6ULT4"/>
<dbReference type="GO" id="GO:0008270">
    <property type="term" value="F:zinc ion binding"/>
    <property type="evidence" value="ECO:0007669"/>
    <property type="project" value="UniProtKB-KW"/>
</dbReference>
<evidence type="ECO:0000256" key="2">
    <source>
        <dbReference type="ARBA" id="ARBA00022490"/>
    </source>
</evidence>
<evidence type="ECO:0000259" key="10">
    <source>
        <dbReference type="PROSITE" id="PS00028"/>
    </source>
</evidence>
<evidence type="ECO:0000256" key="9">
    <source>
        <dbReference type="SAM" id="MobiDB-lite"/>
    </source>
</evidence>
<keyword evidence="7" id="KW-0862">Zinc</keyword>
<feature type="region of interest" description="Disordered" evidence="9">
    <location>
        <begin position="329"/>
        <end position="381"/>
    </location>
</feature>
<comment type="similarity">
    <text evidence="8">Belongs to the REI1 family.</text>
</comment>
<keyword evidence="3" id="KW-0690">Ribosome biogenesis</keyword>
<sequence length="557" mass="61924">MATISGSRVGGDAPKVEITASHPYTCNTCQVAFRNGDLQRAHMRNDWHRYNLQRRVASLPPISSEVFTEKVLQARAATTAQASKAGFETACGTCQKTFFSENSFRNHLSSSKHKARAAALASRSNSKIDDEASSMTFSLGEPAAADSAVDSDVEEEFNEVVEGLKNTGLHNGPSPVKRPSNPHLSAEAQHKSEHPLSETPSEDGLASATPSTATPVAAKPAAPTPSCKTCLFCNYESPTAPLNVLHMERIHGMFLPEKQFLVNLEGLLGYLQERVFDLNECLTCHKQKANVYAVQTHMRDKAHCQIPYASEDDQLDIGEFYDFRSTYSDGEWEDESDGEGEQAGGAKLGGKRASKVTGEDGNEVVADETWETDSEASSLDSNDLHAVPAEQHYHQYDRLNKHPHHSRETTRTHLQADGFHARSSKRAQAVFYDEFELHLPTGKSVGHRAHNKYFRQNLYNHPNAEERAERLAIEAERENEMDVDGEPRRGRDSTPRGRQLINREIRGLGVTELSDKQVKGVVVKGRKEEWKHTKSRAYLQSRLGIKEHSAHPATYLR</sequence>
<dbReference type="EMBL" id="MU853407">
    <property type="protein sequence ID" value="KAK4134955.1"/>
    <property type="molecule type" value="Genomic_DNA"/>
</dbReference>
<gene>
    <name evidence="11" type="ORF">BT67DRAFT_420493</name>
</gene>
<evidence type="ECO:0000313" key="12">
    <source>
        <dbReference type="Proteomes" id="UP001304895"/>
    </source>
</evidence>
<dbReference type="Proteomes" id="UP001304895">
    <property type="component" value="Unassembled WGS sequence"/>
</dbReference>
<dbReference type="GO" id="GO:0005737">
    <property type="term" value="C:cytoplasm"/>
    <property type="evidence" value="ECO:0007669"/>
    <property type="project" value="UniProtKB-SubCell"/>
</dbReference>
<evidence type="ECO:0000256" key="1">
    <source>
        <dbReference type="ARBA" id="ARBA00004496"/>
    </source>
</evidence>
<keyword evidence="2" id="KW-0963">Cytoplasm</keyword>
<comment type="subcellular location">
    <subcellularLocation>
        <location evidence="1">Cytoplasm</location>
    </subcellularLocation>
</comment>
<reference evidence="11" key="1">
    <citation type="journal article" date="2023" name="Mol. Phylogenet. Evol.">
        <title>Genome-scale phylogeny and comparative genomics of the fungal order Sordariales.</title>
        <authorList>
            <person name="Hensen N."/>
            <person name="Bonometti L."/>
            <person name="Westerberg I."/>
            <person name="Brannstrom I.O."/>
            <person name="Guillou S."/>
            <person name="Cros-Aarteil S."/>
            <person name="Calhoun S."/>
            <person name="Haridas S."/>
            <person name="Kuo A."/>
            <person name="Mondo S."/>
            <person name="Pangilinan J."/>
            <person name="Riley R."/>
            <person name="LaButti K."/>
            <person name="Andreopoulos B."/>
            <person name="Lipzen A."/>
            <person name="Chen C."/>
            <person name="Yan M."/>
            <person name="Daum C."/>
            <person name="Ng V."/>
            <person name="Clum A."/>
            <person name="Steindorff A."/>
            <person name="Ohm R.A."/>
            <person name="Martin F."/>
            <person name="Silar P."/>
            <person name="Natvig D.O."/>
            <person name="Lalanne C."/>
            <person name="Gautier V."/>
            <person name="Ament-Velasquez S.L."/>
            <person name="Kruys A."/>
            <person name="Hutchinson M.I."/>
            <person name="Powell A.J."/>
            <person name="Barry K."/>
            <person name="Miller A.N."/>
            <person name="Grigoriev I.V."/>
            <person name="Debuchy R."/>
            <person name="Gladieux P."/>
            <person name="Hiltunen Thoren M."/>
            <person name="Johannesson H."/>
        </authorList>
    </citation>
    <scope>NUCLEOTIDE SEQUENCE</scope>
    <source>
        <strain evidence="11">CBS 123565</strain>
    </source>
</reference>
<feature type="compositionally biased region" description="Acidic residues" evidence="9">
    <location>
        <begin position="330"/>
        <end position="340"/>
    </location>
</feature>
<dbReference type="InterPro" id="IPR022755">
    <property type="entry name" value="Znf_C2H2_jaz"/>
</dbReference>
<dbReference type="SUPFAM" id="SSF57667">
    <property type="entry name" value="beta-beta-alpha zinc fingers"/>
    <property type="match status" value="1"/>
</dbReference>
<accession>A0AAN6ULT4</accession>
<reference evidence="11" key="2">
    <citation type="submission" date="2023-05" db="EMBL/GenBank/DDBJ databases">
        <authorList>
            <consortium name="Lawrence Berkeley National Laboratory"/>
            <person name="Steindorff A."/>
            <person name="Hensen N."/>
            <person name="Bonometti L."/>
            <person name="Westerberg I."/>
            <person name="Brannstrom I.O."/>
            <person name="Guillou S."/>
            <person name="Cros-Aarteil S."/>
            <person name="Calhoun S."/>
            <person name="Haridas S."/>
            <person name="Kuo A."/>
            <person name="Mondo S."/>
            <person name="Pangilinan J."/>
            <person name="Riley R."/>
            <person name="Labutti K."/>
            <person name="Andreopoulos B."/>
            <person name="Lipzen A."/>
            <person name="Chen C."/>
            <person name="Yanf M."/>
            <person name="Daum C."/>
            <person name="Ng V."/>
            <person name="Clum A."/>
            <person name="Ohm R."/>
            <person name="Martin F."/>
            <person name="Silar P."/>
            <person name="Natvig D."/>
            <person name="Lalanne C."/>
            <person name="Gautier V."/>
            <person name="Ament-Velasquez S.L."/>
            <person name="Kruys A."/>
            <person name="Hutchinson M.I."/>
            <person name="Powell A.J."/>
            <person name="Barry K."/>
            <person name="Miller A.N."/>
            <person name="Grigoriev I.V."/>
            <person name="Debuchy R."/>
            <person name="Gladieux P."/>
            <person name="Thoren M.H."/>
            <person name="Johannesson H."/>
        </authorList>
    </citation>
    <scope>NUCLEOTIDE SEQUENCE</scope>
    <source>
        <strain evidence="11">CBS 123565</strain>
    </source>
</reference>
<dbReference type="PANTHER" id="PTHR13182:SF8">
    <property type="entry name" value="CYTOPLASMIC 60S SUBUNIT BIOGENESIS FACTOR ZNF622"/>
    <property type="match status" value="1"/>
</dbReference>
<evidence type="ECO:0000256" key="5">
    <source>
        <dbReference type="ARBA" id="ARBA00022737"/>
    </source>
</evidence>
<dbReference type="Pfam" id="PF12171">
    <property type="entry name" value="zf-C2H2_jaz"/>
    <property type="match status" value="1"/>
</dbReference>
<evidence type="ECO:0000256" key="6">
    <source>
        <dbReference type="ARBA" id="ARBA00022771"/>
    </source>
</evidence>
<feature type="region of interest" description="Disordered" evidence="9">
    <location>
        <begin position="165"/>
        <end position="221"/>
    </location>
</feature>
<keyword evidence="4" id="KW-0479">Metal-binding</keyword>
<dbReference type="GO" id="GO:0003676">
    <property type="term" value="F:nucleic acid binding"/>
    <property type="evidence" value="ECO:0007669"/>
    <property type="project" value="InterPro"/>
</dbReference>
<dbReference type="PANTHER" id="PTHR13182">
    <property type="entry name" value="ZINC FINGER PROTEIN 622"/>
    <property type="match status" value="1"/>
</dbReference>
<dbReference type="Gene3D" id="3.30.160.60">
    <property type="entry name" value="Classic Zinc Finger"/>
    <property type="match status" value="1"/>
</dbReference>
<name>A0AAN6ULT4_9PEZI</name>
<dbReference type="InterPro" id="IPR013087">
    <property type="entry name" value="Znf_C2H2_type"/>
</dbReference>
<dbReference type="InterPro" id="IPR041661">
    <property type="entry name" value="ZN622/Rei1/Reh1_Znf-C2H2"/>
</dbReference>
<keyword evidence="5" id="KW-0677">Repeat</keyword>
<proteinExistence type="inferred from homology"/>
<organism evidence="11 12">
    <name type="scientific">Trichocladium antarcticum</name>
    <dbReference type="NCBI Taxonomy" id="1450529"/>
    <lineage>
        <taxon>Eukaryota</taxon>
        <taxon>Fungi</taxon>
        <taxon>Dikarya</taxon>
        <taxon>Ascomycota</taxon>
        <taxon>Pezizomycotina</taxon>
        <taxon>Sordariomycetes</taxon>
        <taxon>Sordariomycetidae</taxon>
        <taxon>Sordariales</taxon>
        <taxon>Chaetomiaceae</taxon>
        <taxon>Trichocladium</taxon>
    </lineage>
</organism>
<dbReference type="GO" id="GO:0042273">
    <property type="term" value="P:ribosomal large subunit biogenesis"/>
    <property type="evidence" value="ECO:0007669"/>
    <property type="project" value="UniProtKB-ARBA"/>
</dbReference>
<dbReference type="PROSITE" id="PS00028">
    <property type="entry name" value="ZINC_FINGER_C2H2_1"/>
    <property type="match status" value="2"/>
</dbReference>
<feature type="domain" description="C2H2-type" evidence="10">
    <location>
        <begin position="26"/>
        <end position="48"/>
    </location>
</feature>
<feature type="domain" description="C2H2-type" evidence="10">
    <location>
        <begin position="91"/>
        <end position="113"/>
    </location>
</feature>
<dbReference type="Pfam" id="PF12756">
    <property type="entry name" value="zf-C2H2_2"/>
    <property type="match status" value="1"/>
</dbReference>
<feature type="compositionally biased region" description="Acidic residues" evidence="9">
    <location>
        <begin position="360"/>
        <end position="374"/>
    </location>
</feature>
<dbReference type="InterPro" id="IPR040025">
    <property type="entry name" value="Znf622/Rei1/Reh1"/>
</dbReference>
<dbReference type="SMART" id="SM00355">
    <property type="entry name" value="ZnF_C2H2"/>
    <property type="match status" value="4"/>
</dbReference>
<evidence type="ECO:0000256" key="8">
    <source>
        <dbReference type="ARBA" id="ARBA00034126"/>
    </source>
</evidence>
<feature type="compositionally biased region" description="Low complexity" evidence="9">
    <location>
        <begin position="206"/>
        <end position="221"/>
    </location>
</feature>
<comment type="caution">
    <text evidence="11">The sequence shown here is derived from an EMBL/GenBank/DDBJ whole genome shotgun (WGS) entry which is preliminary data.</text>
</comment>
<dbReference type="InterPro" id="IPR036236">
    <property type="entry name" value="Znf_C2H2_sf"/>
</dbReference>
<evidence type="ECO:0000256" key="4">
    <source>
        <dbReference type="ARBA" id="ARBA00022723"/>
    </source>
</evidence>
<feature type="region of interest" description="Disordered" evidence="9">
    <location>
        <begin position="478"/>
        <end position="499"/>
    </location>
</feature>
<keyword evidence="12" id="KW-1185">Reference proteome</keyword>
<dbReference type="InterPro" id="IPR003604">
    <property type="entry name" value="Matrin/U1-like-C_Znf_C2H2"/>
</dbReference>
<keyword evidence="6" id="KW-0863">Zinc-finger</keyword>
<dbReference type="SMART" id="SM00451">
    <property type="entry name" value="ZnF_U1"/>
    <property type="match status" value="2"/>
</dbReference>
<evidence type="ECO:0000256" key="7">
    <source>
        <dbReference type="ARBA" id="ARBA00022833"/>
    </source>
</evidence>
<protein>
    <recommendedName>
        <fullName evidence="10">C2H2-type domain-containing protein</fullName>
    </recommendedName>
</protein>